<evidence type="ECO:0000256" key="1">
    <source>
        <dbReference type="ARBA" id="ARBA00004167"/>
    </source>
</evidence>
<comment type="subcellular location">
    <subcellularLocation>
        <location evidence="1">Membrane</location>
        <topology evidence="1">Single-pass membrane protein</topology>
    </subcellularLocation>
</comment>
<name>A0A9P6T0N7_9FUNG</name>
<dbReference type="GO" id="GO:0016020">
    <property type="term" value="C:membrane"/>
    <property type="evidence" value="ECO:0007669"/>
    <property type="project" value="UniProtKB-SubCell"/>
</dbReference>
<proteinExistence type="predicted"/>
<dbReference type="Pfam" id="PF14724">
    <property type="entry name" value="mit_SMPDase"/>
    <property type="match status" value="1"/>
</dbReference>
<keyword evidence="2" id="KW-0812">Transmembrane</keyword>
<protein>
    <submittedName>
        <fullName evidence="6">Sphingomyelin phosphodiesterase 4, neutral membrane (Neutral sphingomyelinase-3)</fullName>
    </submittedName>
</protein>
<feature type="compositionally biased region" description="Low complexity" evidence="5">
    <location>
        <begin position="192"/>
        <end position="206"/>
    </location>
</feature>
<reference evidence="6" key="1">
    <citation type="journal article" date="2020" name="Fungal Divers.">
        <title>Resolving the Mortierellaceae phylogeny through synthesis of multi-gene phylogenetics and phylogenomics.</title>
        <authorList>
            <person name="Vandepol N."/>
            <person name="Liber J."/>
            <person name="Desiro A."/>
            <person name="Na H."/>
            <person name="Kennedy M."/>
            <person name="Barry K."/>
            <person name="Grigoriev I.V."/>
            <person name="Miller A.N."/>
            <person name="O'Donnell K."/>
            <person name="Stajich J.E."/>
            <person name="Bonito G."/>
        </authorList>
    </citation>
    <scope>NUCLEOTIDE SEQUENCE</scope>
    <source>
        <strain evidence="6">NRRL 2769</strain>
    </source>
</reference>
<keyword evidence="3" id="KW-1133">Transmembrane helix</keyword>
<accession>A0A9P6T0N7</accession>
<sequence length="818" mass="91854">MSFEGLDRLLVGSVPTACANLTNHLNQCFDSDVHAKSFFEFLPRLCQILYGSKESRGWLHLPLSKAEEDPLYELIRPKGVLMRFLLSRYTDSGFIYEMVPDSLPKRTQSKLDPTQYLTLPPIYLSRVNLVKTIATVGTTQKTMAQVTKVNLNFNMLEYFLFYFAYALTLDDDDAQGRGMRRSDPKMAFKINGPPVGAAPSGGARSSDWTSGNAPKAPTSRVLVDGSFFNLFHQYLHYFIPAPERPKDAPNTNPDANSLQRPLSVFNDQAIENSADRQQTQLSISEFFIGTLVELWLGQNDKAVDNRTIRYVQPGADIAECISVLVSHLHAHDASAYVLGGDLVPSHIIDSTGKSVLNLAGMARRSAYQYIRPQLYTFLQLGLQFWPLDNTFPSLVNTWMIWITPWRYGRRDPSVAGDVVSEKWQVYGGQPFIFDNLLFYTALLELYMPRLSHAPQTSRSSTPPTPMTLKMELRSIQRVMKVFKADNLKEILKVAEQAIVWPENFSDSSYAVFESLSEGNPGGASSARPDATSVFLSSMVNALQRQIQQLEGHQYKYEALFLVEGPGRSKIRMILTKLGNAVDIRQERLAALEAKSKLAAEQTGLSALTSAISNIFAQPAPTTVSQDTTAYLSELKGLRDTMTMIGEVFDLYPSVVTSFEKQHQGTQDRGSTLTAEQLEALIPPLEEEESAGLLRPEKQRKYVPRGLVKRSVDEVKASGPRAEQLVLTYEIEFIVKLTRRAEDYLTPKTVPQRRVQELRTTTTTRAPEISNVKISGYDTHVEPVYHWERPGQASSTITRQRFTRPAEPRYTIDVQDIEG</sequence>
<keyword evidence="7" id="KW-1185">Reference proteome</keyword>
<dbReference type="PANTHER" id="PTHR12988">
    <property type="entry name" value="SPHINGOMYELIN PHOSPHODIESTERASE 4"/>
    <property type="match status" value="1"/>
</dbReference>
<keyword evidence="4" id="KW-0472">Membrane</keyword>
<evidence type="ECO:0000256" key="2">
    <source>
        <dbReference type="ARBA" id="ARBA00022692"/>
    </source>
</evidence>
<feature type="region of interest" description="Disordered" evidence="5">
    <location>
        <begin position="177"/>
        <end position="215"/>
    </location>
</feature>
<evidence type="ECO:0000313" key="7">
    <source>
        <dbReference type="Proteomes" id="UP000703661"/>
    </source>
</evidence>
<evidence type="ECO:0000313" key="6">
    <source>
        <dbReference type="EMBL" id="KAG0016439.1"/>
    </source>
</evidence>
<dbReference type="PANTHER" id="PTHR12988:SF6">
    <property type="entry name" value="SPHINGOMYELIN PHOSPHODIESTERASE 4"/>
    <property type="match status" value="1"/>
</dbReference>
<dbReference type="GO" id="GO:0050290">
    <property type="term" value="F:sphingomyelin phosphodiesterase D activity"/>
    <property type="evidence" value="ECO:0007669"/>
    <property type="project" value="InterPro"/>
</dbReference>
<dbReference type="AlphaFoldDB" id="A0A9P6T0N7"/>
<evidence type="ECO:0000256" key="5">
    <source>
        <dbReference type="SAM" id="MobiDB-lite"/>
    </source>
</evidence>
<dbReference type="GO" id="GO:0046475">
    <property type="term" value="P:glycerophospholipid catabolic process"/>
    <property type="evidence" value="ECO:0007669"/>
    <property type="project" value="TreeGrafter"/>
</dbReference>
<organism evidence="6 7">
    <name type="scientific">Entomortierella chlamydospora</name>
    <dbReference type="NCBI Taxonomy" id="101097"/>
    <lineage>
        <taxon>Eukaryota</taxon>
        <taxon>Fungi</taxon>
        <taxon>Fungi incertae sedis</taxon>
        <taxon>Mucoromycota</taxon>
        <taxon>Mortierellomycotina</taxon>
        <taxon>Mortierellomycetes</taxon>
        <taxon>Mortierellales</taxon>
        <taxon>Mortierellaceae</taxon>
        <taxon>Entomortierella</taxon>
    </lineage>
</organism>
<dbReference type="GO" id="GO:0046513">
    <property type="term" value="P:ceramide biosynthetic process"/>
    <property type="evidence" value="ECO:0007669"/>
    <property type="project" value="TreeGrafter"/>
</dbReference>
<comment type="caution">
    <text evidence="6">The sequence shown here is derived from an EMBL/GenBank/DDBJ whole genome shotgun (WGS) entry which is preliminary data.</text>
</comment>
<dbReference type="GO" id="GO:0006685">
    <property type="term" value="P:sphingomyelin catabolic process"/>
    <property type="evidence" value="ECO:0007669"/>
    <property type="project" value="TreeGrafter"/>
</dbReference>
<dbReference type="InterPro" id="IPR024129">
    <property type="entry name" value="Sphingomy_SMPD4"/>
</dbReference>
<dbReference type="Proteomes" id="UP000703661">
    <property type="component" value="Unassembled WGS sequence"/>
</dbReference>
<dbReference type="EMBL" id="JAAAID010000533">
    <property type="protein sequence ID" value="KAG0016439.1"/>
    <property type="molecule type" value="Genomic_DNA"/>
</dbReference>
<evidence type="ECO:0000256" key="3">
    <source>
        <dbReference type="ARBA" id="ARBA00022989"/>
    </source>
</evidence>
<gene>
    <name evidence="6" type="primary">SMPD4</name>
    <name evidence="6" type="ORF">BGZ80_009232</name>
</gene>
<evidence type="ECO:0000256" key="4">
    <source>
        <dbReference type="ARBA" id="ARBA00023136"/>
    </source>
</evidence>